<sequence>MNIKTRIALGGAFLAIVPVLLGSIFIGQSTSEVGKNALEEDAKQSLIAIRDATASQIARYIQDINHKSVTLAENLMVVDAVQAFSESFANYSANRQAPEDQAQSLAAFYTKQFKAKFDLLNTVTELDISPLLSDLSANAKALQYDFIANNPHPLGEKHQLISPKNNADYSYLHAKYHPIFKSYLEKFGFYDLFLVDHKTGEIVYSVFKELDYATSLKHGPYANTGIAQSFNMAIQDGEKGVTHITDLAPYLPSYNAPASFISTPIFSGSEIVGVLILQMPVDQINEVMTHSGNWQERGLGLSGETYLVGDDYLMRSNGRFLLEDKKAYLSLMKNVGLGGNVIDTMGTQETSIGLQPVKTKGTQAALSGQLGFDIFDDYRGVEVLSAYRPLDIPGLNWVVMSEIDASEAFAPVKDLSEATVNTTIITLLITGFIGPLAAWFLAKSLAKPIDNLRTVVDSFSEGDGDLTQRINVEGKHEISELAAGFNVFISNLDNTFSDLIKSALRLVPMSKELADGNVAIAESANEQNRQISTMRTRLYAADESTALVKSSAEQITEKSEDARIKVKDGVVAFEHTSKKVTELDTIIDDTAVSIDALKKESDNIVTLIDVISNIADQTNLLALNAAIEAARAGEAGRGFAVVADEVRALASRTRNSTLEVSSMVEAIQNGTREVVTKMEQGRETTKQCQEEIMISKEQLSLINSTMDDISGSVGSITEAIDEQTESFSLVSQDFESLDRCFHASQEASQISVQVGIDMGKMSMKLHEMVNQFTLSDQSWNTDKRSGTRIDKDMINQILQSSESQTQDEDDILF</sequence>
<evidence type="ECO:0000256" key="3">
    <source>
        <dbReference type="ARBA" id="ARBA00029447"/>
    </source>
</evidence>
<dbReference type="Proteomes" id="UP001595478">
    <property type="component" value="Unassembled WGS sequence"/>
</dbReference>
<dbReference type="PROSITE" id="PS50111">
    <property type="entry name" value="CHEMOTAXIS_TRANSDUC_2"/>
    <property type="match status" value="1"/>
</dbReference>
<evidence type="ECO:0000313" key="7">
    <source>
        <dbReference type="EMBL" id="MFC3122224.1"/>
    </source>
</evidence>
<evidence type="ECO:0000256" key="2">
    <source>
        <dbReference type="ARBA" id="ARBA00023224"/>
    </source>
</evidence>
<dbReference type="InterPro" id="IPR003660">
    <property type="entry name" value="HAMP_dom"/>
</dbReference>
<comment type="caution">
    <text evidence="7">The sequence shown here is derived from an EMBL/GenBank/DDBJ whole genome shotgun (WGS) entry which is preliminary data.</text>
</comment>
<evidence type="ECO:0000313" key="8">
    <source>
        <dbReference type="Proteomes" id="UP001595478"/>
    </source>
</evidence>
<dbReference type="Pfam" id="PF00672">
    <property type="entry name" value="HAMP"/>
    <property type="match status" value="1"/>
</dbReference>
<dbReference type="Pfam" id="PF00015">
    <property type="entry name" value="MCPsignal"/>
    <property type="match status" value="1"/>
</dbReference>
<dbReference type="PANTHER" id="PTHR32089:SF112">
    <property type="entry name" value="LYSOZYME-LIKE PROTEIN-RELATED"/>
    <property type="match status" value="1"/>
</dbReference>
<gene>
    <name evidence="7" type="ORF">ACFOHL_11390</name>
</gene>
<dbReference type="PROSITE" id="PS50885">
    <property type="entry name" value="HAMP"/>
    <property type="match status" value="1"/>
</dbReference>
<feature type="domain" description="HAMP" evidence="6">
    <location>
        <begin position="443"/>
        <end position="497"/>
    </location>
</feature>
<proteinExistence type="inferred from homology"/>
<dbReference type="CDD" id="cd06225">
    <property type="entry name" value="HAMP"/>
    <property type="match status" value="1"/>
</dbReference>
<comment type="subcellular location">
    <subcellularLocation>
        <location evidence="1">Membrane</location>
    </subcellularLocation>
</comment>
<evidence type="ECO:0000256" key="1">
    <source>
        <dbReference type="ARBA" id="ARBA00004370"/>
    </source>
</evidence>
<dbReference type="PANTHER" id="PTHR32089">
    <property type="entry name" value="METHYL-ACCEPTING CHEMOTAXIS PROTEIN MCPB"/>
    <property type="match status" value="1"/>
</dbReference>
<accession>A0ABV7FPJ1</accession>
<dbReference type="SMART" id="SM00283">
    <property type="entry name" value="MA"/>
    <property type="match status" value="1"/>
</dbReference>
<dbReference type="Gene3D" id="1.10.287.950">
    <property type="entry name" value="Methyl-accepting chemotaxis protein"/>
    <property type="match status" value="1"/>
</dbReference>
<dbReference type="SUPFAM" id="SSF58104">
    <property type="entry name" value="Methyl-accepting chemotaxis protein (MCP) signaling domain"/>
    <property type="match status" value="1"/>
</dbReference>
<protein>
    <submittedName>
        <fullName evidence="7">Methyl-accepting chemotaxis protein</fullName>
    </submittedName>
</protein>
<dbReference type="SMART" id="SM00304">
    <property type="entry name" value="HAMP"/>
    <property type="match status" value="1"/>
</dbReference>
<dbReference type="EMBL" id="JBHRSW010000018">
    <property type="protein sequence ID" value="MFC3122224.1"/>
    <property type="molecule type" value="Genomic_DNA"/>
</dbReference>
<reference evidence="8" key="1">
    <citation type="journal article" date="2019" name="Int. J. Syst. Evol. Microbiol.">
        <title>The Global Catalogue of Microorganisms (GCM) 10K type strain sequencing project: providing services to taxonomists for standard genome sequencing and annotation.</title>
        <authorList>
            <consortium name="The Broad Institute Genomics Platform"/>
            <consortium name="The Broad Institute Genome Sequencing Center for Infectious Disease"/>
            <person name="Wu L."/>
            <person name="Ma J."/>
        </authorList>
    </citation>
    <scope>NUCLEOTIDE SEQUENCE [LARGE SCALE GENOMIC DNA]</scope>
    <source>
        <strain evidence="8">KCTC 52473</strain>
    </source>
</reference>
<feature type="domain" description="Methyl-accepting transducer" evidence="5">
    <location>
        <begin position="502"/>
        <end position="738"/>
    </location>
</feature>
<keyword evidence="8" id="KW-1185">Reference proteome</keyword>
<dbReference type="CDD" id="cd11386">
    <property type="entry name" value="MCP_signal"/>
    <property type="match status" value="1"/>
</dbReference>
<evidence type="ECO:0000259" key="6">
    <source>
        <dbReference type="PROSITE" id="PS50885"/>
    </source>
</evidence>
<organism evidence="7 8">
    <name type="scientific">Agaribacter flavus</name>
    <dbReference type="NCBI Taxonomy" id="1902781"/>
    <lineage>
        <taxon>Bacteria</taxon>
        <taxon>Pseudomonadati</taxon>
        <taxon>Pseudomonadota</taxon>
        <taxon>Gammaproteobacteria</taxon>
        <taxon>Alteromonadales</taxon>
        <taxon>Alteromonadaceae</taxon>
        <taxon>Agaribacter</taxon>
    </lineage>
</organism>
<keyword evidence="2 4" id="KW-0807">Transducer</keyword>
<comment type="similarity">
    <text evidence="3">Belongs to the methyl-accepting chemotaxis (MCP) protein family.</text>
</comment>
<dbReference type="RefSeq" id="WP_376920357.1">
    <property type="nucleotide sequence ID" value="NZ_JBHRSW010000018.1"/>
</dbReference>
<dbReference type="Gene3D" id="3.30.450.20">
    <property type="entry name" value="PAS domain"/>
    <property type="match status" value="1"/>
</dbReference>
<name>A0ABV7FPJ1_9ALTE</name>
<dbReference type="InterPro" id="IPR004089">
    <property type="entry name" value="MCPsignal_dom"/>
</dbReference>
<evidence type="ECO:0000256" key="4">
    <source>
        <dbReference type="PROSITE-ProRule" id="PRU00284"/>
    </source>
</evidence>
<evidence type="ECO:0000259" key="5">
    <source>
        <dbReference type="PROSITE" id="PS50111"/>
    </source>
</evidence>